<comment type="function">
    <text evidence="1">Probable aspartic protease that is responsible for the proteolytic cleavage of the RNA polymerase sigma E factor (SigE/spoIIGB) to yield the active peptide in the mother cell during sporulation. Responds to a signal from the forespore that is triggered by the extracellular signal protein SpoIIR.</text>
</comment>
<dbReference type="EMBL" id="CP041372">
    <property type="protein sequence ID" value="QKS71515.1"/>
    <property type="molecule type" value="Genomic_DNA"/>
</dbReference>
<dbReference type="GO" id="GO:0030436">
    <property type="term" value="P:asexual sporulation"/>
    <property type="evidence" value="ECO:0007669"/>
    <property type="project" value="InterPro"/>
</dbReference>
<keyword evidence="1" id="KW-0645">Protease</keyword>
<protein>
    <recommendedName>
        <fullName evidence="1">Sporulation sigma-E factor-processing peptidase</fullName>
        <ecNumber evidence="1">3.4.23.-</ecNumber>
    </recommendedName>
    <alternativeName>
        <fullName evidence="1">Membrane-associated aspartic protease</fullName>
    </alternativeName>
    <alternativeName>
        <fullName evidence="1">Stage II sporulation protein GA</fullName>
    </alternativeName>
</protein>
<dbReference type="GO" id="GO:0030435">
    <property type="term" value="P:sporulation resulting in formation of a cellular spore"/>
    <property type="evidence" value="ECO:0007669"/>
    <property type="project" value="UniProtKB-KW"/>
</dbReference>
<keyword evidence="1" id="KW-0749">Sporulation</keyword>
<dbReference type="Pfam" id="PF03419">
    <property type="entry name" value="Peptidase_U4"/>
    <property type="match status" value="1"/>
</dbReference>
<evidence type="ECO:0000256" key="3">
    <source>
        <dbReference type="SAM" id="Phobius"/>
    </source>
</evidence>
<comment type="similarity">
    <text evidence="1">Belongs to the peptidase U4 family.</text>
</comment>
<comment type="subunit">
    <text evidence="1">Self-associates. Interacts with SigE. Interacts with SpoIIR.</text>
</comment>
<evidence type="ECO:0000313" key="4">
    <source>
        <dbReference type="EMBL" id="QKS71515.1"/>
    </source>
</evidence>
<accession>A0A859FH24</accession>
<keyword evidence="1" id="KW-1003">Cell membrane</keyword>
<dbReference type="PIRSF" id="PIRSF018571">
    <property type="entry name" value="SpoIIGA"/>
    <property type="match status" value="1"/>
</dbReference>
<proteinExistence type="inferred from homology"/>
<keyword evidence="3" id="KW-0812">Transmembrane</keyword>
<dbReference type="AlphaFoldDB" id="A0A859FH24"/>
<keyword evidence="1" id="KW-0378">Hydrolase</keyword>
<sequence>MFVDILFAMNIIMDYMILTLTALVMKEQPSIKRKLGGALLASLYLWVMLVPEIGFLLMPVVKILYSLLIIRATFGKRRIIRLLQLTGTFYFVQFAIGGGMLAVHYFLTVDQSFATALKNPGFSPYGSPLSWGFIVISFPGLWLFVKHRDFLLRAIKRMEEKIVPVILASKEATVRLKGFIDTGNQAMDPLTKRPIIFVNEDKLQEVLAEEQIQKLITNNMDNLSIDMTVVPIRTVAGQALRVVWKPSSCNLERNGQKESCHVYVALSETLSDTDRYNCLLHESMEG</sequence>
<dbReference type="InterPro" id="IPR005081">
    <property type="entry name" value="SpoIIGA"/>
</dbReference>
<feature type="transmembrane region" description="Helical" evidence="3">
    <location>
        <begin position="7"/>
        <end position="25"/>
    </location>
</feature>
<feature type="active site" evidence="2">
    <location>
        <position position="181"/>
    </location>
</feature>
<dbReference type="KEGG" id="psua:FLK61_33015"/>
<dbReference type="GO" id="GO:0005886">
    <property type="term" value="C:plasma membrane"/>
    <property type="evidence" value="ECO:0007669"/>
    <property type="project" value="UniProtKB-SubCell"/>
</dbReference>
<evidence type="ECO:0000256" key="2">
    <source>
        <dbReference type="PIRSR" id="PIRSR018571-1"/>
    </source>
</evidence>
<keyword evidence="1 3" id="KW-0472">Membrane</keyword>
<evidence type="ECO:0000313" key="5">
    <source>
        <dbReference type="Proteomes" id="UP000318138"/>
    </source>
</evidence>
<dbReference type="EC" id="3.4.23.-" evidence="1"/>
<feature type="transmembrane region" description="Helical" evidence="3">
    <location>
        <begin position="127"/>
        <end position="145"/>
    </location>
</feature>
<keyword evidence="1" id="KW-0064">Aspartyl protease</keyword>
<comment type="subcellular location">
    <subcellularLocation>
        <location evidence="1">Cell membrane</location>
    </subcellularLocation>
</comment>
<dbReference type="GO" id="GO:0006508">
    <property type="term" value="P:proteolysis"/>
    <property type="evidence" value="ECO:0007669"/>
    <property type="project" value="UniProtKB-KW"/>
</dbReference>
<dbReference type="GO" id="GO:0004190">
    <property type="term" value="F:aspartic-type endopeptidase activity"/>
    <property type="evidence" value="ECO:0007669"/>
    <property type="project" value="UniProtKB-KW"/>
</dbReference>
<feature type="transmembrane region" description="Helical" evidence="3">
    <location>
        <begin position="82"/>
        <end position="107"/>
    </location>
</feature>
<reference evidence="5" key="1">
    <citation type="submission" date="2019-07" db="EMBL/GenBank/DDBJ databases">
        <title>Bacillus alkalisoli sp. nov. isolated from saline soil.</title>
        <authorList>
            <person name="Sun J.-Q."/>
            <person name="Xu L."/>
        </authorList>
    </citation>
    <scope>NUCLEOTIDE SEQUENCE [LARGE SCALE GENOMIC DNA]</scope>
    <source>
        <strain evidence="5">M4U3P1</strain>
    </source>
</reference>
<feature type="transmembrane region" description="Helical" evidence="3">
    <location>
        <begin position="45"/>
        <end position="70"/>
    </location>
</feature>
<name>A0A859FH24_9BACI</name>
<keyword evidence="5" id="KW-1185">Reference proteome</keyword>
<keyword evidence="3" id="KW-1133">Transmembrane helix</keyword>
<dbReference type="Proteomes" id="UP000318138">
    <property type="component" value="Chromosome"/>
</dbReference>
<gene>
    <name evidence="4" type="ORF">FLK61_33015</name>
</gene>
<evidence type="ECO:0000256" key="1">
    <source>
        <dbReference type="PIRNR" id="PIRNR018571"/>
    </source>
</evidence>
<organism evidence="4 5">
    <name type="scientific">Paenalkalicoccus suaedae</name>
    <dbReference type="NCBI Taxonomy" id="2592382"/>
    <lineage>
        <taxon>Bacteria</taxon>
        <taxon>Bacillati</taxon>
        <taxon>Bacillota</taxon>
        <taxon>Bacilli</taxon>
        <taxon>Bacillales</taxon>
        <taxon>Bacillaceae</taxon>
        <taxon>Paenalkalicoccus</taxon>
    </lineage>
</organism>
<dbReference type="RefSeq" id="WP_176009550.1">
    <property type="nucleotide sequence ID" value="NZ_CP041372.2"/>
</dbReference>